<dbReference type="InterPro" id="IPR016037">
    <property type="entry name" value="DHQ_synth_AroB"/>
</dbReference>
<evidence type="ECO:0000259" key="10">
    <source>
        <dbReference type="Pfam" id="PF01761"/>
    </source>
</evidence>
<keyword evidence="2 8" id="KW-0479">Metal-binding</keyword>
<dbReference type="SUPFAM" id="SSF56796">
    <property type="entry name" value="Dehydroquinate synthase-like"/>
    <property type="match status" value="1"/>
</dbReference>
<accession>A0ABT1NME5</accession>
<feature type="binding site" evidence="8">
    <location>
        <position position="186"/>
    </location>
    <ligand>
        <name>Zn(2+)</name>
        <dbReference type="ChEBI" id="CHEBI:29105"/>
    </ligand>
</feature>
<evidence type="ECO:0000259" key="11">
    <source>
        <dbReference type="Pfam" id="PF24621"/>
    </source>
</evidence>
<keyword evidence="8" id="KW-0057">Aromatic amino acid biosynthesis</keyword>
<comment type="pathway">
    <text evidence="8">Metabolic intermediate biosynthesis; chorismate biosynthesis; chorismate from D-erythrose 4-phosphate and phosphoenolpyruvate: step 2/7.</text>
</comment>
<feature type="domain" description="3-dehydroquinate synthase N-terminal" evidence="10">
    <location>
        <begin position="69"/>
        <end position="179"/>
    </location>
</feature>
<keyword evidence="8" id="KW-0028">Amino-acid biosynthesis</keyword>
<dbReference type="InterPro" id="IPR050071">
    <property type="entry name" value="Dehydroquinate_synthase"/>
</dbReference>
<dbReference type="Proteomes" id="UP001651880">
    <property type="component" value="Unassembled WGS sequence"/>
</dbReference>
<dbReference type="InterPro" id="IPR030963">
    <property type="entry name" value="DHQ_synth_fam"/>
</dbReference>
<evidence type="ECO:0000256" key="4">
    <source>
        <dbReference type="ARBA" id="ARBA00022833"/>
    </source>
</evidence>
<comment type="cofactor">
    <cofactor evidence="1 8">
        <name>NAD(+)</name>
        <dbReference type="ChEBI" id="CHEBI:57540"/>
    </cofactor>
</comment>
<feature type="domain" description="3-dehydroquinate synthase C-terminal" evidence="11">
    <location>
        <begin position="183"/>
        <end position="324"/>
    </location>
</feature>
<sequence length="362" mass="40116">MNSFLDINLGHKKYPIYIRKGLIDELGTEIRKIYGGSKIAVITDENLNCLYGGRLFPALKAAGFEASSIVLPPGEKSKSFDTLLGIYDSLIDSGINRSHLIVVFGGGVAGDIGGFAASTYLRGIPYVQVPTSLLAQIDSSIGGKVAVDLKQGKNLVGSFYHPKAVFIDPELLKTLDKRFLYDGLAEAIKYGCIRDKKLFLALSDYNTIEELNESMEYMIHSCCTIKKELVEKDEKDTGARMLLNFGHTIGHAIEKYFNYEKYTHGEAVAIGMHMMTRFSEDLGMTRAGTAEAIRNILCKYNLPHCIDIDDTSKIFEGIKLDKKNVGDHINIVVLKEIGDAEVIKTSTDFIKEKFDFAAITRN</sequence>
<protein>
    <recommendedName>
        <fullName evidence="8 9">3-dehydroquinate synthase</fullName>
        <shortName evidence="8">DHQS</shortName>
        <ecNumber evidence="8 9">4.2.3.4</ecNumber>
    </recommendedName>
</protein>
<feature type="binding site" evidence="8">
    <location>
        <position position="144"/>
    </location>
    <ligand>
        <name>NAD(+)</name>
        <dbReference type="ChEBI" id="CHEBI:57540"/>
    </ligand>
</feature>
<dbReference type="Gene3D" id="1.20.1090.10">
    <property type="entry name" value="Dehydroquinate synthase-like - alpha domain"/>
    <property type="match status" value="1"/>
</dbReference>
<evidence type="ECO:0000256" key="8">
    <source>
        <dbReference type="HAMAP-Rule" id="MF_00110"/>
    </source>
</evidence>
<comment type="similarity">
    <text evidence="8">Belongs to the sugar phosphate cyclases superfamily. Dehydroquinate synthase family.</text>
</comment>
<feature type="binding site" evidence="8">
    <location>
        <position position="247"/>
    </location>
    <ligand>
        <name>Zn(2+)</name>
        <dbReference type="ChEBI" id="CHEBI:29105"/>
    </ligand>
</feature>
<organism evidence="12 13">
    <name type="scientific">Lutispora saccharofermentans</name>
    <dbReference type="NCBI Taxonomy" id="3024236"/>
    <lineage>
        <taxon>Bacteria</taxon>
        <taxon>Bacillati</taxon>
        <taxon>Bacillota</taxon>
        <taxon>Clostridia</taxon>
        <taxon>Lutisporales</taxon>
        <taxon>Lutisporaceae</taxon>
        <taxon>Lutispora</taxon>
    </lineage>
</organism>
<comment type="function">
    <text evidence="8">Catalyzes the conversion of 3-deoxy-D-arabino-heptulosonate 7-phosphate (DAHP) to dehydroquinate (DHQ).</text>
</comment>
<dbReference type="PANTHER" id="PTHR43622:SF1">
    <property type="entry name" value="3-DEHYDROQUINATE SYNTHASE"/>
    <property type="match status" value="1"/>
</dbReference>
<dbReference type="InterPro" id="IPR030960">
    <property type="entry name" value="DHQS/DOIS_N"/>
</dbReference>
<evidence type="ECO:0000256" key="3">
    <source>
        <dbReference type="ARBA" id="ARBA00022741"/>
    </source>
</evidence>
<dbReference type="NCBIfam" id="TIGR01357">
    <property type="entry name" value="aroB"/>
    <property type="match status" value="1"/>
</dbReference>
<keyword evidence="6 8" id="KW-0456">Lyase</keyword>
<dbReference type="PANTHER" id="PTHR43622">
    <property type="entry name" value="3-DEHYDROQUINATE SYNTHASE"/>
    <property type="match status" value="1"/>
</dbReference>
<keyword evidence="4 8" id="KW-0862">Zinc</keyword>
<evidence type="ECO:0000256" key="1">
    <source>
        <dbReference type="ARBA" id="ARBA00001911"/>
    </source>
</evidence>
<dbReference type="RefSeq" id="WP_255228829.1">
    <property type="nucleotide sequence ID" value="NZ_JAJEKE010000020.1"/>
</dbReference>
<gene>
    <name evidence="8 12" type="primary">aroB</name>
    <name evidence="12" type="ORF">LJD61_17395</name>
</gene>
<evidence type="ECO:0000313" key="13">
    <source>
        <dbReference type="Proteomes" id="UP001651880"/>
    </source>
</evidence>
<keyword evidence="3 8" id="KW-0547">Nucleotide-binding</keyword>
<evidence type="ECO:0000256" key="2">
    <source>
        <dbReference type="ARBA" id="ARBA00022723"/>
    </source>
</evidence>
<comment type="caution">
    <text evidence="12">The sequence shown here is derived from an EMBL/GenBank/DDBJ whole genome shotgun (WGS) entry which is preliminary data.</text>
</comment>
<dbReference type="Gene3D" id="3.40.50.1970">
    <property type="match status" value="1"/>
</dbReference>
<dbReference type="PIRSF" id="PIRSF001455">
    <property type="entry name" value="DHQ_synth"/>
    <property type="match status" value="1"/>
</dbReference>
<dbReference type="EMBL" id="JAJEKE010000020">
    <property type="protein sequence ID" value="MCQ1531303.1"/>
    <property type="molecule type" value="Genomic_DNA"/>
</dbReference>
<dbReference type="HAMAP" id="MF_00110">
    <property type="entry name" value="DHQ_synthase"/>
    <property type="match status" value="1"/>
</dbReference>
<dbReference type="CDD" id="cd08195">
    <property type="entry name" value="DHQS"/>
    <property type="match status" value="1"/>
</dbReference>
<feature type="binding site" evidence="8">
    <location>
        <begin position="131"/>
        <end position="132"/>
    </location>
    <ligand>
        <name>NAD(+)</name>
        <dbReference type="ChEBI" id="CHEBI:57540"/>
    </ligand>
</feature>
<evidence type="ECO:0000256" key="6">
    <source>
        <dbReference type="ARBA" id="ARBA00023239"/>
    </source>
</evidence>
<name>A0ABT1NME5_9FIRM</name>
<feature type="binding site" evidence="8">
    <location>
        <position position="153"/>
    </location>
    <ligand>
        <name>NAD(+)</name>
        <dbReference type="ChEBI" id="CHEBI:57540"/>
    </ligand>
</feature>
<comment type="caution">
    <text evidence="8">Lacks conserved residue(s) required for the propagation of feature annotation.</text>
</comment>
<comment type="subcellular location">
    <subcellularLocation>
        <location evidence="8">Cytoplasm</location>
    </subcellularLocation>
</comment>
<evidence type="ECO:0000256" key="7">
    <source>
        <dbReference type="ARBA" id="ARBA00023285"/>
    </source>
</evidence>
<dbReference type="EC" id="4.2.3.4" evidence="8 9"/>
<dbReference type="GO" id="GO:0003856">
    <property type="term" value="F:3-dehydroquinate synthase activity"/>
    <property type="evidence" value="ECO:0007669"/>
    <property type="project" value="UniProtKB-EC"/>
</dbReference>
<keyword evidence="7 8" id="KW-0170">Cobalt</keyword>
<evidence type="ECO:0000256" key="5">
    <source>
        <dbReference type="ARBA" id="ARBA00023027"/>
    </source>
</evidence>
<dbReference type="Pfam" id="PF01761">
    <property type="entry name" value="DHQ_synthase"/>
    <property type="match status" value="1"/>
</dbReference>
<feature type="binding site" evidence="8">
    <location>
        <position position="264"/>
    </location>
    <ligand>
        <name>Zn(2+)</name>
        <dbReference type="ChEBI" id="CHEBI:29105"/>
    </ligand>
</feature>
<evidence type="ECO:0000256" key="9">
    <source>
        <dbReference type="NCBIfam" id="TIGR01357"/>
    </source>
</evidence>
<evidence type="ECO:0000313" key="12">
    <source>
        <dbReference type="EMBL" id="MCQ1531303.1"/>
    </source>
</evidence>
<keyword evidence="5 8" id="KW-0520">NAD</keyword>
<feature type="binding site" evidence="8">
    <location>
        <begin position="107"/>
        <end position="111"/>
    </location>
    <ligand>
        <name>NAD(+)</name>
        <dbReference type="ChEBI" id="CHEBI:57540"/>
    </ligand>
</feature>
<proteinExistence type="inferred from homology"/>
<keyword evidence="8" id="KW-0963">Cytoplasm</keyword>
<keyword evidence="13" id="KW-1185">Reference proteome</keyword>
<dbReference type="Pfam" id="PF24621">
    <property type="entry name" value="DHQS_C"/>
    <property type="match status" value="1"/>
</dbReference>
<dbReference type="InterPro" id="IPR056179">
    <property type="entry name" value="DHQS_C"/>
</dbReference>
<comment type="cofactor">
    <cofactor evidence="8">
        <name>Co(2+)</name>
        <dbReference type="ChEBI" id="CHEBI:48828"/>
    </cofactor>
    <cofactor evidence="8">
        <name>Zn(2+)</name>
        <dbReference type="ChEBI" id="CHEBI:29105"/>
    </cofactor>
    <text evidence="8">Binds 1 divalent metal cation per subunit. Can use either Co(2+) or Zn(2+).</text>
</comment>
<comment type="catalytic activity">
    <reaction evidence="8">
        <text>7-phospho-2-dehydro-3-deoxy-D-arabino-heptonate = 3-dehydroquinate + phosphate</text>
        <dbReference type="Rhea" id="RHEA:21968"/>
        <dbReference type="ChEBI" id="CHEBI:32364"/>
        <dbReference type="ChEBI" id="CHEBI:43474"/>
        <dbReference type="ChEBI" id="CHEBI:58394"/>
        <dbReference type="EC" id="4.2.3.4"/>
    </reaction>
</comment>
<reference evidence="12 13" key="1">
    <citation type="submission" date="2021-10" db="EMBL/GenBank/DDBJ databases">
        <title>Lutispora strain m25 sp. nov., a thermophilic, non-spore-forming bacterium isolated from a lab-scale methanogenic bioreactor digesting anaerobic sludge.</title>
        <authorList>
            <person name="El Houari A."/>
            <person name="Mcdonald J."/>
        </authorList>
    </citation>
    <scope>NUCLEOTIDE SEQUENCE [LARGE SCALE GENOMIC DNA]</scope>
    <source>
        <strain evidence="13">m25</strain>
    </source>
</reference>